<feature type="transmembrane region" description="Helical" evidence="3">
    <location>
        <begin position="353"/>
        <end position="373"/>
    </location>
</feature>
<evidence type="ECO:0000256" key="2">
    <source>
        <dbReference type="RuleBase" id="RU003750"/>
    </source>
</evidence>
<proteinExistence type="inferred from homology"/>
<comment type="caution">
    <text evidence="4">The sequence shown here is derived from an EMBL/GenBank/DDBJ whole genome shotgun (WGS) entry which is preliminary data.</text>
</comment>
<dbReference type="GO" id="GO:0016020">
    <property type="term" value="C:membrane"/>
    <property type="evidence" value="ECO:0007669"/>
    <property type="project" value="InterPro"/>
</dbReference>
<dbReference type="Proteomes" id="UP000294980">
    <property type="component" value="Unassembled WGS sequence"/>
</dbReference>
<dbReference type="InterPro" id="IPR043130">
    <property type="entry name" value="CDP-OH_PTrfase_TM_dom"/>
</dbReference>
<dbReference type="GO" id="GO:0016780">
    <property type="term" value="F:phosphotransferase activity, for other substituted phosphate groups"/>
    <property type="evidence" value="ECO:0007669"/>
    <property type="project" value="InterPro"/>
</dbReference>
<evidence type="ECO:0000256" key="1">
    <source>
        <dbReference type="ARBA" id="ARBA00022679"/>
    </source>
</evidence>
<dbReference type="EMBL" id="SLWX01000006">
    <property type="protein sequence ID" value="TCO75980.1"/>
    <property type="molecule type" value="Genomic_DNA"/>
</dbReference>
<dbReference type="Pfam" id="PF01066">
    <property type="entry name" value="CDP-OH_P_transf"/>
    <property type="match status" value="1"/>
</dbReference>
<dbReference type="PROSITE" id="PS00379">
    <property type="entry name" value="CDP_ALCOHOL_P_TRANSF"/>
    <property type="match status" value="1"/>
</dbReference>
<dbReference type="GO" id="GO:0008654">
    <property type="term" value="P:phospholipid biosynthetic process"/>
    <property type="evidence" value="ECO:0007669"/>
    <property type="project" value="InterPro"/>
</dbReference>
<name>A0A4V2SBL5_9GAMM</name>
<keyword evidence="1 2" id="KW-0808">Transferase</keyword>
<accession>A0A4V2SBL5</accession>
<dbReference type="InterPro" id="IPR048254">
    <property type="entry name" value="CDP_ALCOHOL_P_TRANSF_CS"/>
</dbReference>
<keyword evidence="3" id="KW-0812">Transmembrane</keyword>
<protein>
    <submittedName>
        <fullName evidence="4">Phosphatidylglycerophosphate synthase</fullName>
    </submittedName>
</protein>
<keyword evidence="5" id="KW-1185">Reference proteome</keyword>
<dbReference type="OrthoDB" id="8541463at2"/>
<reference evidence="4 5" key="1">
    <citation type="submission" date="2019-03" db="EMBL/GenBank/DDBJ databases">
        <title>Genomic Encyclopedia of Type Strains, Phase IV (KMG-IV): sequencing the most valuable type-strain genomes for metagenomic binning, comparative biology and taxonomic classification.</title>
        <authorList>
            <person name="Goeker M."/>
        </authorList>
    </citation>
    <scope>NUCLEOTIDE SEQUENCE [LARGE SCALE GENOMIC DNA]</scope>
    <source>
        <strain evidence="4 5">DSM 23344</strain>
    </source>
</reference>
<evidence type="ECO:0000313" key="5">
    <source>
        <dbReference type="Proteomes" id="UP000294980"/>
    </source>
</evidence>
<gene>
    <name evidence="4" type="ORF">EV688_106171</name>
</gene>
<organism evidence="4 5">
    <name type="scientific">Chromatocurvus halotolerans</name>
    <dbReference type="NCBI Taxonomy" id="1132028"/>
    <lineage>
        <taxon>Bacteria</taxon>
        <taxon>Pseudomonadati</taxon>
        <taxon>Pseudomonadota</taxon>
        <taxon>Gammaproteobacteria</taxon>
        <taxon>Cellvibrionales</taxon>
        <taxon>Halieaceae</taxon>
        <taxon>Chromatocurvus</taxon>
    </lineage>
</organism>
<sequence>MNGKDNMQAIAFLVGDSGVVLWGLSSRERLRRQCRGLELPVSAAPPDAAASGDCLLLRCDYLFELRTIASLLDRADFLLCDPDTGDIAAARVPGERAAALHALMQQQFVATAQTRHEQPDVIDDTACDGLTRGAPGDLGDYDLTLRRSQPPMLERLDASRAGQLEDQLYGDAYKGITDLVTKWLWPRPAKRLVRVCAAWNISPNQVTSISFLLVVASAVLFYRGEFALGLLSGWIMTLLDTVDGKLARVRVQSSHFGHLFDHGIDLIHPPFWYLFWALGLSGAGETIDIGMTATLIFSGYAAGRFAELAFQKLCGGSLFAWRPFDSWFRLVTARRNPCLVILTVAVLLGAPEAGLWGVVVWTVFTSMILWLRVTQAVSARRQRGGNLPAWFESPEAVRAHPRSHRLFSGTRGAYRA</sequence>
<dbReference type="Gene3D" id="1.20.120.1760">
    <property type="match status" value="1"/>
</dbReference>
<dbReference type="RefSeq" id="WP_117315813.1">
    <property type="nucleotide sequence ID" value="NZ_QQSW01000005.1"/>
</dbReference>
<comment type="similarity">
    <text evidence="2">Belongs to the CDP-alcohol phosphatidyltransferase class-I family.</text>
</comment>
<evidence type="ECO:0000256" key="3">
    <source>
        <dbReference type="SAM" id="Phobius"/>
    </source>
</evidence>
<dbReference type="AlphaFoldDB" id="A0A4V2SBL5"/>
<keyword evidence="3" id="KW-1133">Transmembrane helix</keyword>
<dbReference type="InterPro" id="IPR000462">
    <property type="entry name" value="CDP-OH_P_trans"/>
</dbReference>
<keyword evidence="3" id="KW-0472">Membrane</keyword>
<evidence type="ECO:0000313" key="4">
    <source>
        <dbReference type="EMBL" id="TCO75980.1"/>
    </source>
</evidence>